<organism evidence="1 2">
    <name type="scientific">Liparis tanakae</name>
    <name type="common">Tanaka's snailfish</name>
    <dbReference type="NCBI Taxonomy" id="230148"/>
    <lineage>
        <taxon>Eukaryota</taxon>
        <taxon>Metazoa</taxon>
        <taxon>Chordata</taxon>
        <taxon>Craniata</taxon>
        <taxon>Vertebrata</taxon>
        <taxon>Euteleostomi</taxon>
        <taxon>Actinopterygii</taxon>
        <taxon>Neopterygii</taxon>
        <taxon>Teleostei</taxon>
        <taxon>Neoteleostei</taxon>
        <taxon>Acanthomorphata</taxon>
        <taxon>Eupercaria</taxon>
        <taxon>Perciformes</taxon>
        <taxon>Cottioidei</taxon>
        <taxon>Cottales</taxon>
        <taxon>Liparidae</taxon>
        <taxon>Liparis</taxon>
    </lineage>
</organism>
<keyword evidence="2" id="KW-1185">Reference proteome</keyword>
<dbReference type="Proteomes" id="UP000314294">
    <property type="component" value="Unassembled WGS sequence"/>
</dbReference>
<protein>
    <submittedName>
        <fullName evidence="1">Uncharacterized protein</fullName>
    </submittedName>
</protein>
<accession>A0A4Z2HN87</accession>
<evidence type="ECO:0000313" key="1">
    <source>
        <dbReference type="EMBL" id="TNN67227.1"/>
    </source>
</evidence>
<dbReference type="AlphaFoldDB" id="A0A4Z2HN87"/>
<comment type="caution">
    <text evidence="1">The sequence shown here is derived from an EMBL/GenBank/DDBJ whole genome shotgun (WGS) entry which is preliminary data.</text>
</comment>
<proteinExistence type="predicted"/>
<name>A0A4Z2HN87_9TELE</name>
<reference evidence="1 2" key="1">
    <citation type="submission" date="2019-03" db="EMBL/GenBank/DDBJ databases">
        <title>First draft genome of Liparis tanakae, snailfish: a comprehensive survey of snailfish specific genes.</title>
        <authorList>
            <person name="Kim W."/>
            <person name="Song I."/>
            <person name="Jeong J.-H."/>
            <person name="Kim D."/>
            <person name="Kim S."/>
            <person name="Ryu S."/>
            <person name="Song J.Y."/>
            <person name="Lee S.K."/>
        </authorList>
    </citation>
    <scope>NUCLEOTIDE SEQUENCE [LARGE SCALE GENOMIC DNA]</scope>
    <source>
        <tissue evidence="1">Muscle</tissue>
    </source>
</reference>
<sequence length="110" mass="12147">MSSFFINVTPASPRGSITFNYIPEQPTSLKHINASAKELLLRHSENLQREAKFVTGNCGHADALCKQVCPSACQQDVGRLKHTCIKHRIIFQSPHSCLNGVQCTSSSLQH</sequence>
<gene>
    <name evidence="1" type="ORF">EYF80_022565</name>
</gene>
<dbReference type="EMBL" id="SRLO01000207">
    <property type="protein sequence ID" value="TNN67227.1"/>
    <property type="molecule type" value="Genomic_DNA"/>
</dbReference>
<evidence type="ECO:0000313" key="2">
    <source>
        <dbReference type="Proteomes" id="UP000314294"/>
    </source>
</evidence>